<protein>
    <recommendedName>
        <fullName evidence="4">DUF4260 domain-containing protein</fullName>
    </recommendedName>
</protein>
<name>A0ABS4HIY7_9BACI</name>
<organism evidence="2 3">
    <name type="scientific">Virgibacillus litoralis</name>
    <dbReference type="NCBI Taxonomy" id="578221"/>
    <lineage>
        <taxon>Bacteria</taxon>
        <taxon>Bacillati</taxon>
        <taxon>Bacillota</taxon>
        <taxon>Bacilli</taxon>
        <taxon>Bacillales</taxon>
        <taxon>Bacillaceae</taxon>
        <taxon>Virgibacillus</taxon>
    </lineage>
</organism>
<evidence type="ECO:0008006" key="4">
    <source>
        <dbReference type="Google" id="ProtNLM"/>
    </source>
</evidence>
<accession>A0ABS4HIY7</accession>
<dbReference type="EMBL" id="JAGGKK010000030">
    <property type="protein sequence ID" value="MBP1950773.1"/>
    <property type="molecule type" value="Genomic_DNA"/>
</dbReference>
<dbReference type="Proteomes" id="UP001519328">
    <property type="component" value="Unassembled WGS sequence"/>
</dbReference>
<sequence>MRLLLHVEGAAVLALSLFFYGYSEFSWILFLILLLVPDISMLGYLLNNKVGSNLYNFFHTYTTPIAIITFGIIVSNHTVLAVGLIWSAHIGMDRMVGYGLKYPTEFKDTHLNRV</sequence>
<gene>
    <name evidence="2" type="ORF">J2Z82_003745</name>
</gene>
<keyword evidence="1" id="KW-0472">Membrane</keyword>
<evidence type="ECO:0000313" key="3">
    <source>
        <dbReference type="Proteomes" id="UP001519328"/>
    </source>
</evidence>
<dbReference type="Pfam" id="PF14079">
    <property type="entry name" value="DUF4260"/>
    <property type="match status" value="1"/>
</dbReference>
<dbReference type="InterPro" id="IPR025356">
    <property type="entry name" value="DUF4260"/>
</dbReference>
<keyword evidence="3" id="KW-1185">Reference proteome</keyword>
<reference evidence="2 3" key="1">
    <citation type="submission" date="2021-03" db="EMBL/GenBank/DDBJ databases">
        <title>Genomic Encyclopedia of Type Strains, Phase IV (KMG-IV): sequencing the most valuable type-strain genomes for metagenomic binning, comparative biology and taxonomic classification.</title>
        <authorList>
            <person name="Goeker M."/>
        </authorList>
    </citation>
    <scope>NUCLEOTIDE SEQUENCE [LARGE SCALE GENOMIC DNA]</scope>
    <source>
        <strain evidence="2 3">DSM 21085</strain>
    </source>
</reference>
<keyword evidence="1" id="KW-0812">Transmembrane</keyword>
<keyword evidence="1" id="KW-1133">Transmembrane helix</keyword>
<evidence type="ECO:0000256" key="1">
    <source>
        <dbReference type="SAM" id="Phobius"/>
    </source>
</evidence>
<feature type="transmembrane region" description="Helical" evidence="1">
    <location>
        <begin position="65"/>
        <end position="86"/>
    </location>
</feature>
<evidence type="ECO:0000313" key="2">
    <source>
        <dbReference type="EMBL" id="MBP1950773.1"/>
    </source>
</evidence>
<comment type="caution">
    <text evidence="2">The sequence shown here is derived from an EMBL/GenBank/DDBJ whole genome shotgun (WGS) entry which is preliminary data.</text>
</comment>
<proteinExistence type="predicted"/>